<dbReference type="GO" id="GO:0005886">
    <property type="term" value="C:plasma membrane"/>
    <property type="evidence" value="ECO:0007669"/>
    <property type="project" value="UniProtKB-SubCell"/>
</dbReference>
<dbReference type="GO" id="GO:0046933">
    <property type="term" value="F:proton-transporting ATP synthase activity, rotational mechanism"/>
    <property type="evidence" value="ECO:0007669"/>
    <property type="project" value="UniProtKB-UniRule"/>
</dbReference>
<dbReference type="Pfam" id="PF00231">
    <property type="entry name" value="ATP-synt"/>
    <property type="match status" value="1"/>
</dbReference>
<comment type="subcellular location">
    <subcellularLocation>
        <location evidence="10">Cell membrane</location>
        <topology evidence="10">Peripheral membrane protein</topology>
    </subcellularLocation>
    <subcellularLocation>
        <location evidence="2">Membrane</location>
        <topology evidence="2">Peripheral membrane protein</topology>
    </subcellularLocation>
</comment>
<comment type="similarity">
    <text evidence="3 10">Belongs to the ATPase gamma chain family.</text>
</comment>
<dbReference type="GO" id="GO:0042777">
    <property type="term" value="P:proton motive force-driven plasma membrane ATP synthesis"/>
    <property type="evidence" value="ECO:0007669"/>
    <property type="project" value="UniProtKB-UniRule"/>
</dbReference>
<accession>A0A1I5BQ59</accession>
<keyword evidence="4 10" id="KW-0813">Transport</keyword>
<name>A0A1I5BQ59_9FIRM</name>
<evidence type="ECO:0000256" key="9">
    <source>
        <dbReference type="ARBA" id="ARBA00023310"/>
    </source>
</evidence>
<keyword evidence="9 10" id="KW-0066">ATP synthesis</keyword>
<reference evidence="11 12" key="1">
    <citation type="submission" date="2016-10" db="EMBL/GenBank/DDBJ databases">
        <authorList>
            <person name="de Groot N.N."/>
        </authorList>
    </citation>
    <scope>NUCLEOTIDE SEQUENCE [LARGE SCALE GENOMIC DNA]</scope>
    <source>
        <strain evidence="11 12">DSM 1283</strain>
    </source>
</reference>
<keyword evidence="5 10" id="KW-0375">Hydrogen ion transport</keyword>
<evidence type="ECO:0000256" key="7">
    <source>
        <dbReference type="ARBA" id="ARBA00023136"/>
    </source>
</evidence>
<evidence type="ECO:0000256" key="4">
    <source>
        <dbReference type="ARBA" id="ARBA00022448"/>
    </source>
</evidence>
<dbReference type="Gene3D" id="1.10.287.80">
    <property type="entry name" value="ATP synthase, gamma subunit, helix hairpin domain"/>
    <property type="match status" value="1"/>
</dbReference>
<gene>
    <name evidence="10" type="primary">atpG</name>
    <name evidence="11" type="ORF">SAMN04489757_101131</name>
</gene>
<evidence type="ECO:0000256" key="5">
    <source>
        <dbReference type="ARBA" id="ARBA00022781"/>
    </source>
</evidence>
<evidence type="ECO:0000313" key="12">
    <source>
        <dbReference type="Proteomes" id="UP000198806"/>
    </source>
</evidence>
<dbReference type="InterPro" id="IPR035968">
    <property type="entry name" value="ATP_synth_F1_ATPase_gsu"/>
</dbReference>
<keyword evidence="12" id="KW-1185">Reference proteome</keyword>
<dbReference type="CDD" id="cd12151">
    <property type="entry name" value="F1-ATPase_gamma"/>
    <property type="match status" value="1"/>
</dbReference>
<dbReference type="SUPFAM" id="SSF52943">
    <property type="entry name" value="ATP synthase (F1-ATPase), gamma subunit"/>
    <property type="match status" value="1"/>
</dbReference>
<evidence type="ECO:0000256" key="1">
    <source>
        <dbReference type="ARBA" id="ARBA00003456"/>
    </source>
</evidence>
<sequence length="289" mass="32769">MSSMRDIKQRITNISSVEQIIKAMDMVASTKLLKARAQLDGVRPIYHELKRITEELGNNSNAKSHIFYKEHEVRNSLYIVLTSDRGLSGSYNANIMAKALEHMEQGKNEKLIVVGSKGKEYFKKKNKNIIHAVTDVNDTQVYYSSEKVAKWLIDVYLSGEVDEVFIAYTHFKTVLSSVPIVEKLLPLATNPAKETDYSNKNYEPDICTFIDNVVPLYLHMNLFRAYSESHTSEQAARMVNMDAAGKNASDLIEELNHMYNRKRQADITQELSEIVGSVNVLNKGGRNES</sequence>
<dbReference type="PRINTS" id="PR00126">
    <property type="entry name" value="ATPASEGAMMA"/>
</dbReference>
<organism evidence="11 12">
    <name type="scientific">Anaerocolumna aminovalerica</name>
    <dbReference type="NCBI Taxonomy" id="1527"/>
    <lineage>
        <taxon>Bacteria</taxon>
        <taxon>Bacillati</taxon>
        <taxon>Bacillota</taxon>
        <taxon>Clostridia</taxon>
        <taxon>Lachnospirales</taxon>
        <taxon>Lachnospiraceae</taxon>
        <taxon>Anaerocolumna</taxon>
    </lineage>
</organism>
<evidence type="ECO:0000256" key="2">
    <source>
        <dbReference type="ARBA" id="ARBA00004170"/>
    </source>
</evidence>
<dbReference type="InterPro" id="IPR000131">
    <property type="entry name" value="ATP_synth_F1_gsu"/>
</dbReference>
<proteinExistence type="inferred from homology"/>
<comment type="subunit">
    <text evidence="10">F-type ATPases have 2 components, CF(1) - the catalytic core - and CF(0) - the membrane proton channel. CF(1) has five subunits: alpha(3), beta(3), gamma(1), delta(1), epsilon(1). CF(0) has three main subunits: a, b and c.</text>
</comment>
<evidence type="ECO:0000256" key="10">
    <source>
        <dbReference type="HAMAP-Rule" id="MF_00815"/>
    </source>
</evidence>
<comment type="function">
    <text evidence="1 10">Produces ATP from ADP in the presence of a proton gradient across the membrane. The gamma chain is believed to be important in regulating ATPase activity and the flow of protons through the CF(0) complex.</text>
</comment>
<keyword evidence="10" id="KW-1003">Cell membrane</keyword>
<dbReference type="PANTHER" id="PTHR11693">
    <property type="entry name" value="ATP SYNTHASE GAMMA CHAIN"/>
    <property type="match status" value="1"/>
</dbReference>
<evidence type="ECO:0000256" key="3">
    <source>
        <dbReference type="ARBA" id="ARBA00007681"/>
    </source>
</evidence>
<dbReference type="HAMAP" id="MF_00815">
    <property type="entry name" value="ATP_synth_gamma_bact"/>
    <property type="match status" value="1"/>
</dbReference>
<evidence type="ECO:0000256" key="6">
    <source>
        <dbReference type="ARBA" id="ARBA00023065"/>
    </source>
</evidence>
<dbReference type="PANTHER" id="PTHR11693:SF22">
    <property type="entry name" value="ATP SYNTHASE SUBUNIT GAMMA, MITOCHONDRIAL"/>
    <property type="match status" value="1"/>
</dbReference>
<dbReference type="Gene3D" id="3.40.1380.10">
    <property type="match status" value="1"/>
</dbReference>
<protein>
    <recommendedName>
        <fullName evidence="10">ATP synthase gamma chain</fullName>
    </recommendedName>
    <alternativeName>
        <fullName evidence="10">ATP synthase F1 sector gamma subunit</fullName>
    </alternativeName>
    <alternativeName>
        <fullName evidence="10">F-ATPase gamma subunit</fullName>
    </alternativeName>
</protein>
<dbReference type="STRING" id="1527.SAMN04489757_101131"/>
<dbReference type="GO" id="GO:0045259">
    <property type="term" value="C:proton-transporting ATP synthase complex"/>
    <property type="evidence" value="ECO:0007669"/>
    <property type="project" value="UniProtKB-KW"/>
</dbReference>
<dbReference type="AlphaFoldDB" id="A0A1I5BQ59"/>
<evidence type="ECO:0000256" key="8">
    <source>
        <dbReference type="ARBA" id="ARBA00023196"/>
    </source>
</evidence>
<dbReference type="GO" id="GO:0005524">
    <property type="term" value="F:ATP binding"/>
    <property type="evidence" value="ECO:0007669"/>
    <property type="project" value="UniProtKB-UniRule"/>
</dbReference>
<dbReference type="EMBL" id="FOWD01000001">
    <property type="protein sequence ID" value="SFN76581.1"/>
    <property type="molecule type" value="Genomic_DNA"/>
</dbReference>
<dbReference type="OrthoDB" id="9812769at2"/>
<dbReference type="NCBIfam" id="TIGR01146">
    <property type="entry name" value="ATPsyn_F1gamma"/>
    <property type="match status" value="1"/>
</dbReference>
<keyword evidence="8 10" id="KW-0139">CF(1)</keyword>
<evidence type="ECO:0000313" key="11">
    <source>
        <dbReference type="EMBL" id="SFN76581.1"/>
    </source>
</evidence>
<dbReference type="Proteomes" id="UP000198806">
    <property type="component" value="Unassembled WGS sequence"/>
</dbReference>
<keyword evidence="7 10" id="KW-0472">Membrane</keyword>
<keyword evidence="6 10" id="KW-0406">Ion transport</keyword>
<dbReference type="RefSeq" id="WP_091683564.1">
    <property type="nucleotide sequence ID" value="NZ_BAABFM010000003.1"/>
</dbReference>